<feature type="region of interest" description="Disordered" evidence="4">
    <location>
        <begin position="261"/>
        <end position="288"/>
    </location>
</feature>
<keyword evidence="1" id="KW-0805">Transcription regulation</keyword>
<reference evidence="5" key="2">
    <citation type="submission" date="2021-03" db="UniProtKB">
        <authorList>
            <consortium name="EnsemblPlants"/>
        </authorList>
    </citation>
    <scope>IDENTIFICATION</scope>
</reference>
<feature type="compositionally biased region" description="Basic and acidic residues" evidence="4">
    <location>
        <begin position="271"/>
        <end position="283"/>
    </location>
</feature>
<evidence type="ECO:0000313" key="6">
    <source>
        <dbReference type="Proteomes" id="UP000596660"/>
    </source>
</evidence>
<proteinExistence type="inferred from homology"/>
<dbReference type="Pfam" id="PF03514">
    <property type="entry name" value="GRAS"/>
    <property type="match status" value="1"/>
</dbReference>
<accession>A0A803KRV9</accession>
<dbReference type="Proteomes" id="UP000596660">
    <property type="component" value="Unplaced"/>
</dbReference>
<protein>
    <submittedName>
        <fullName evidence="5">Uncharacterized protein</fullName>
    </submittedName>
</protein>
<keyword evidence="6" id="KW-1185">Reference proteome</keyword>
<keyword evidence="2" id="KW-0804">Transcription</keyword>
<organism evidence="5 6">
    <name type="scientific">Chenopodium quinoa</name>
    <name type="common">Quinoa</name>
    <dbReference type="NCBI Taxonomy" id="63459"/>
    <lineage>
        <taxon>Eukaryota</taxon>
        <taxon>Viridiplantae</taxon>
        <taxon>Streptophyta</taxon>
        <taxon>Embryophyta</taxon>
        <taxon>Tracheophyta</taxon>
        <taxon>Spermatophyta</taxon>
        <taxon>Magnoliopsida</taxon>
        <taxon>eudicotyledons</taxon>
        <taxon>Gunneridae</taxon>
        <taxon>Pentapetalae</taxon>
        <taxon>Caryophyllales</taxon>
        <taxon>Chenopodiaceae</taxon>
        <taxon>Chenopodioideae</taxon>
        <taxon>Atripliceae</taxon>
        <taxon>Chenopodium</taxon>
    </lineage>
</organism>
<dbReference type="Gramene" id="AUR62001766-RA">
    <property type="protein sequence ID" value="AUR62001766-RA:cds"/>
    <property type="gene ID" value="AUR62001766"/>
</dbReference>
<feature type="region of interest" description="VHIID" evidence="3">
    <location>
        <begin position="376"/>
        <end position="441"/>
    </location>
</feature>
<feature type="short sequence motif" description="VHIID" evidence="3">
    <location>
        <begin position="407"/>
        <end position="411"/>
    </location>
</feature>
<feature type="region of interest" description="Disordered" evidence="4">
    <location>
        <begin position="171"/>
        <end position="240"/>
    </location>
</feature>
<feature type="region of interest" description="Leucine repeat II (LRII)" evidence="3">
    <location>
        <begin position="457"/>
        <end position="489"/>
    </location>
</feature>
<comment type="similarity">
    <text evidence="3">Belongs to the GRAS family.</text>
</comment>
<dbReference type="EnsemblPlants" id="AUR62001766-RA">
    <property type="protein sequence ID" value="AUR62001766-RA:cds"/>
    <property type="gene ID" value="AUR62001766"/>
</dbReference>
<feature type="region of interest" description="Leucine repeat I (LRI)" evidence="3">
    <location>
        <begin position="297"/>
        <end position="357"/>
    </location>
</feature>
<name>A0A803KRV9_CHEQI</name>
<dbReference type="PROSITE" id="PS50985">
    <property type="entry name" value="GRAS"/>
    <property type="match status" value="1"/>
</dbReference>
<sequence>MYPVLVDPELVSHEFKFNPNLISNVNTHQNFGNGISQGEIFGNDDLVDKKPSLVDFNKGFINSDVPDFSDACLKFLSDILLEENLDEIPATVQDYRALQATEKSLYDALVEEYSPSNKPTSCLDQSIENPDDVLGRCWDNSFGVESNWVQSQTPSEPFLSLDDLSQSFLELNSQSSGSSNSDDCKDGAATSPASTISSLAPEKGVKVMSKPRRKKNHKRDDGSYGGGRSNKHQASSNEDYVEMKQYDDILLCKEDKDDLAVGNNESSATDMSKKLQGKGEKGKTTRGKKHNNIVEEVDLRTLLTQCAQAVASFDLRSANERLKQIRQHSSPYGDNIQRLAQYFANGLEARLAGTGSTMSANIVDARISSSGFLKAYRAYVTAVPAKRMSFFLANNTILKLAEKATTIHIIDFGVLLGLQWPCLIQNLAKRPGGPPKLRITGIDYPQQGFRPAERVEATGRRLAGYCERFDVPFQYQSIAQKWNTIQLQDVKIGGDELVIVNCMFRSVSLLDETVEADSQKDAFLKLVKQINPRLFIHGVVNGTYNAPFFITRFREALFHYSAIFDIFEETLPRDDHERLLVESEVYGKEAFNVIACEGAERTHRPETYKQWQVRTVRAGFKQLPLDRELVGRAKAMVKANYHKDFVVDEDRNWMLQALDPPSMDLLHFCGFNKPPDEQRDIAHCKFHTWNHCSSELQAPEDDLHNCRQHGHAA</sequence>
<evidence type="ECO:0000256" key="4">
    <source>
        <dbReference type="SAM" id="MobiDB-lite"/>
    </source>
</evidence>
<dbReference type="InterPro" id="IPR005202">
    <property type="entry name" value="TF_GRAS"/>
</dbReference>
<reference evidence="5" key="1">
    <citation type="journal article" date="2017" name="Nature">
        <title>The genome of Chenopodium quinoa.</title>
        <authorList>
            <person name="Jarvis D.E."/>
            <person name="Ho Y.S."/>
            <person name="Lightfoot D.J."/>
            <person name="Schmoeckel S.M."/>
            <person name="Li B."/>
            <person name="Borm T.J.A."/>
            <person name="Ohyanagi H."/>
            <person name="Mineta K."/>
            <person name="Michell C.T."/>
            <person name="Saber N."/>
            <person name="Kharbatia N.M."/>
            <person name="Rupper R.R."/>
            <person name="Sharp A.R."/>
            <person name="Dally N."/>
            <person name="Boughton B.A."/>
            <person name="Woo Y.H."/>
            <person name="Gao G."/>
            <person name="Schijlen E.G.W.M."/>
            <person name="Guo X."/>
            <person name="Momin A.A."/>
            <person name="Negrao S."/>
            <person name="Al-Babili S."/>
            <person name="Gehring C."/>
            <person name="Roessner U."/>
            <person name="Jung C."/>
            <person name="Murphy K."/>
            <person name="Arold S.T."/>
            <person name="Gojobori T."/>
            <person name="van der Linden C.G."/>
            <person name="van Loo E.N."/>
            <person name="Jellen E.N."/>
            <person name="Maughan P.J."/>
            <person name="Tester M."/>
        </authorList>
    </citation>
    <scope>NUCLEOTIDE SEQUENCE [LARGE SCALE GENOMIC DNA]</scope>
    <source>
        <strain evidence="5">cv. PI 614886</strain>
    </source>
</reference>
<evidence type="ECO:0000256" key="2">
    <source>
        <dbReference type="ARBA" id="ARBA00023163"/>
    </source>
</evidence>
<dbReference type="AlphaFoldDB" id="A0A803KRV9"/>
<comment type="caution">
    <text evidence="3">Lacks conserved residue(s) required for the propagation of feature annotation.</text>
</comment>
<feature type="region of interest" description="SAW" evidence="3">
    <location>
        <begin position="595"/>
        <end position="672"/>
    </location>
</feature>
<dbReference type="PANTHER" id="PTHR31636">
    <property type="entry name" value="OSJNBA0084A10.13 PROTEIN-RELATED"/>
    <property type="match status" value="1"/>
</dbReference>
<dbReference type="OMA" id="QREEGHY"/>
<feature type="compositionally biased region" description="Low complexity" evidence="4">
    <location>
        <begin position="171"/>
        <end position="181"/>
    </location>
</feature>
<evidence type="ECO:0000256" key="3">
    <source>
        <dbReference type="PROSITE-ProRule" id="PRU01191"/>
    </source>
</evidence>
<evidence type="ECO:0000256" key="1">
    <source>
        <dbReference type="ARBA" id="ARBA00023015"/>
    </source>
</evidence>
<evidence type="ECO:0000313" key="5">
    <source>
        <dbReference type="EnsemblPlants" id="AUR62001766-RA:cds"/>
    </source>
</evidence>